<evidence type="ECO:0000259" key="5">
    <source>
        <dbReference type="PROSITE" id="PS50110"/>
    </source>
</evidence>
<evidence type="ECO:0000256" key="1">
    <source>
        <dbReference type="ARBA" id="ARBA00018672"/>
    </source>
</evidence>
<dbReference type="PANTHER" id="PTHR44591">
    <property type="entry name" value="STRESS RESPONSE REGULATOR PROTEIN 1"/>
    <property type="match status" value="1"/>
</dbReference>
<dbReference type="CDD" id="cd00156">
    <property type="entry name" value="REC"/>
    <property type="match status" value="1"/>
</dbReference>
<feature type="domain" description="Response regulatory" evidence="5">
    <location>
        <begin position="316"/>
        <end position="430"/>
    </location>
</feature>
<reference evidence="7 8" key="1">
    <citation type="journal article" date="2024" name="Int. J. Syst. Evol. Microbiol.">
        <title>Clostridium omnivorum sp. nov., isolated from anoxic soil under the treatment of reductive soil disinfestation.</title>
        <authorList>
            <person name="Ueki A."/>
            <person name="Tonouchi A."/>
            <person name="Kaku N."/>
            <person name="Honma S."/>
            <person name="Ueki K."/>
        </authorList>
    </citation>
    <scope>NUCLEOTIDE SEQUENCE [LARGE SCALE GENOMIC DNA]</scope>
    <source>
        <strain evidence="7 8">E14</strain>
    </source>
</reference>
<dbReference type="CDD" id="cd01949">
    <property type="entry name" value="GGDEF"/>
    <property type="match status" value="1"/>
</dbReference>
<dbReference type="SMART" id="SM00267">
    <property type="entry name" value="GGDEF"/>
    <property type="match status" value="1"/>
</dbReference>
<dbReference type="Pfam" id="PF00072">
    <property type="entry name" value="Response_reg"/>
    <property type="match status" value="2"/>
</dbReference>
<keyword evidence="8" id="KW-1185">Reference proteome</keyword>
<evidence type="ECO:0000256" key="3">
    <source>
        <dbReference type="ARBA" id="ARBA00024867"/>
    </source>
</evidence>
<evidence type="ECO:0000313" key="7">
    <source>
        <dbReference type="EMBL" id="GLC28837.1"/>
    </source>
</evidence>
<dbReference type="SUPFAM" id="SSF52172">
    <property type="entry name" value="CheY-like"/>
    <property type="match status" value="2"/>
</dbReference>
<feature type="modified residue" description="4-aspartylphosphate" evidence="4">
    <location>
        <position position="365"/>
    </location>
</feature>
<protein>
    <recommendedName>
        <fullName evidence="1">Stage 0 sporulation protein A homolog</fullName>
    </recommendedName>
</protein>
<evidence type="ECO:0000259" key="6">
    <source>
        <dbReference type="PROSITE" id="PS50887"/>
    </source>
</evidence>
<dbReference type="InterPro" id="IPR001789">
    <property type="entry name" value="Sig_transdc_resp-reg_receiver"/>
</dbReference>
<dbReference type="PROSITE" id="PS50887">
    <property type="entry name" value="GGDEF"/>
    <property type="match status" value="1"/>
</dbReference>
<sequence length="431" mass="49355">MNDNLLFEMDEEKSSNIVIYSTDIGGLNSFILDLKSEGYEVYIESCKHCMENIQKCIIETLNEKCPSVVIIDNDFDNTGISFFKMIKNEGTIENIPVIFLGFKDINTKLEILRLGAIDYLEKPYNITELSNKTKNLMDIGKKFINSRIFDTLTRVYSRKYGEAYSKRVFKASNLEKTPYTVLALDIDNMSMINKVFGKERGDLFLKEFSNILKQNLDMREFIYRYSGEKFIFVLPGKNTVEALRFSEKMQYEVAKLSDQYNIKISFTAGIASYNGITEDEKKIVSYALQSIDEGKKDGKSRTYIHLSSIEDDAKKNILILDEDEILLTILKTRYIHKGYEVFTTNNFDSAMSVMSDKNIDLIITDFSIPGIGCAELIKSSHNINKSLKIIVLSSQKNENCIEIALNAGADDYITKPFSPVELDLRIQKLFR</sequence>
<keyword evidence="2 4" id="KW-0597">Phosphoprotein</keyword>
<evidence type="ECO:0000256" key="4">
    <source>
        <dbReference type="PROSITE-ProRule" id="PRU00169"/>
    </source>
</evidence>
<dbReference type="Gene3D" id="3.40.50.2300">
    <property type="match status" value="2"/>
</dbReference>
<dbReference type="PROSITE" id="PS50110">
    <property type="entry name" value="RESPONSE_REGULATORY"/>
    <property type="match status" value="2"/>
</dbReference>
<proteinExistence type="predicted"/>
<dbReference type="InterPro" id="IPR043128">
    <property type="entry name" value="Rev_trsase/Diguanyl_cyclase"/>
</dbReference>
<dbReference type="NCBIfam" id="TIGR00254">
    <property type="entry name" value="GGDEF"/>
    <property type="match status" value="1"/>
</dbReference>
<dbReference type="Pfam" id="PF00990">
    <property type="entry name" value="GGDEF"/>
    <property type="match status" value="1"/>
</dbReference>
<feature type="domain" description="Response regulatory" evidence="5">
    <location>
        <begin position="16"/>
        <end position="137"/>
    </location>
</feature>
<dbReference type="InterPro" id="IPR050595">
    <property type="entry name" value="Bact_response_regulator"/>
</dbReference>
<dbReference type="PANTHER" id="PTHR44591:SF3">
    <property type="entry name" value="RESPONSE REGULATORY DOMAIN-CONTAINING PROTEIN"/>
    <property type="match status" value="1"/>
</dbReference>
<dbReference type="Gene3D" id="3.30.70.270">
    <property type="match status" value="1"/>
</dbReference>
<gene>
    <name evidence="7" type="ORF">bsdE14_02470</name>
</gene>
<dbReference type="RefSeq" id="WP_264848109.1">
    <property type="nucleotide sequence ID" value="NZ_BRXR01000001.1"/>
</dbReference>
<dbReference type="InterPro" id="IPR000160">
    <property type="entry name" value="GGDEF_dom"/>
</dbReference>
<evidence type="ECO:0000256" key="2">
    <source>
        <dbReference type="ARBA" id="ARBA00022553"/>
    </source>
</evidence>
<evidence type="ECO:0000313" key="8">
    <source>
        <dbReference type="Proteomes" id="UP001208567"/>
    </source>
</evidence>
<dbReference type="EMBL" id="BRXR01000001">
    <property type="protein sequence ID" value="GLC28837.1"/>
    <property type="molecule type" value="Genomic_DNA"/>
</dbReference>
<comment type="function">
    <text evidence="3">May play the central regulatory role in sporulation. It may be an element of the effector pathway responsible for the activation of sporulation genes in response to nutritional stress. Spo0A may act in concert with spo0H (a sigma factor) to control the expression of some genes that are critical to the sporulation process.</text>
</comment>
<organism evidence="7 8">
    <name type="scientific">Clostridium omnivorum</name>
    <dbReference type="NCBI Taxonomy" id="1604902"/>
    <lineage>
        <taxon>Bacteria</taxon>
        <taxon>Bacillati</taxon>
        <taxon>Bacillota</taxon>
        <taxon>Clostridia</taxon>
        <taxon>Eubacteriales</taxon>
        <taxon>Clostridiaceae</taxon>
        <taxon>Clostridium</taxon>
    </lineage>
</organism>
<dbReference type="SMART" id="SM00448">
    <property type="entry name" value="REC"/>
    <property type="match status" value="2"/>
</dbReference>
<name>A0ABQ5N0X1_9CLOT</name>
<dbReference type="InterPro" id="IPR011006">
    <property type="entry name" value="CheY-like_superfamily"/>
</dbReference>
<dbReference type="Proteomes" id="UP001208567">
    <property type="component" value="Unassembled WGS sequence"/>
</dbReference>
<accession>A0ABQ5N0X1</accession>
<feature type="modified residue" description="4-aspartylphosphate" evidence="4">
    <location>
        <position position="72"/>
    </location>
</feature>
<comment type="caution">
    <text evidence="7">The sequence shown here is derived from an EMBL/GenBank/DDBJ whole genome shotgun (WGS) entry which is preliminary data.</text>
</comment>
<feature type="domain" description="GGDEF" evidence="6">
    <location>
        <begin position="177"/>
        <end position="307"/>
    </location>
</feature>
<dbReference type="InterPro" id="IPR029787">
    <property type="entry name" value="Nucleotide_cyclase"/>
</dbReference>
<dbReference type="SUPFAM" id="SSF55073">
    <property type="entry name" value="Nucleotide cyclase"/>
    <property type="match status" value="1"/>
</dbReference>